<protein>
    <recommendedName>
        <fullName evidence="3">Haloacid dehalogenase superfamily, subfamily IA, variant 1 with third motif having Dx(3-4)D or Dx(3-4)E</fullName>
    </recommendedName>
</protein>
<dbReference type="EMBL" id="JADIKE010000038">
    <property type="protein sequence ID" value="MBM7126863.1"/>
    <property type="molecule type" value="Genomic_DNA"/>
</dbReference>
<keyword evidence="2" id="KW-1185">Reference proteome</keyword>
<dbReference type="Gene3D" id="3.40.50.1000">
    <property type="entry name" value="HAD superfamily/HAD-like"/>
    <property type="match status" value="1"/>
</dbReference>
<dbReference type="CDD" id="cd01427">
    <property type="entry name" value="HAD_like"/>
    <property type="match status" value="1"/>
</dbReference>
<name>A0ABS2K992_9GAMM</name>
<gene>
    <name evidence="1" type="ORF">ISP19_15915</name>
</gene>
<dbReference type="RefSeq" id="WP_204683410.1">
    <property type="nucleotide sequence ID" value="NZ_BSNR01000007.1"/>
</dbReference>
<dbReference type="Gene3D" id="1.10.150.400">
    <property type="match status" value="1"/>
</dbReference>
<evidence type="ECO:0008006" key="3">
    <source>
        <dbReference type="Google" id="ProtNLM"/>
    </source>
</evidence>
<accession>A0ABS2K992</accession>
<dbReference type="InterPro" id="IPR036412">
    <property type="entry name" value="HAD-like_sf"/>
</dbReference>
<dbReference type="Pfam" id="PF00702">
    <property type="entry name" value="Hydrolase"/>
    <property type="match status" value="1"/>
</dbReference>
<evidence type="ECO:0000313" key="2">
    <source>
        <dbReference type="Proteomes" id="UP001430149"/>
    </source>
</evidence>
<dbReference type="SUPFAM" id="SSF56784">
    <property type="entry name" value="HAD-like"/>
    <property type="match status" value="1"/>
</dbReference>
<dbReference type="Proteomes" id="UP001430149">
    <property type="component" value="Unassembled WGS sequence"/>
</dbReference>
<dbReference type="InterPro" id="IPR023214">
    <property type="entry name" value="HAD_sf"/>
</dbReference>
<sequence>MSFSDNLRPVAYSFDVFDTCITRTCAHPRDLFYELGLRLAPAGLTDKEKLKFAARFQSLRIRAEKRAYRHAQPRQAVTIDEIYAHFPIPHSLATQTQDLIRAEIDLERDSIYPIPAVVSHIENLRRMGHRIIFISDMYLPSALLAPILKERGVMKEEDALYVSCDVGVTKHYGQLFQHVLKAEGLDASQLIHSGDNLHADIRMATRASIKASHFRGGMLTAREASMAGHQLPRHRARSFLPALTRRLRLFGAAQLDHKDDPLDHAIQGIIVPLLLAYVMWVLDHAKRNGIHRLYFVARDAEVMFRMAQALQSEGNGIELHYFYGSRRAWLSPSISQDNADWQRLLVIPGQASSRHDITARMGLDNGTQETIRKLLSCNATEWSKHLSHDQARRFLDELMGDTSTSELIVSSVTRKREIALSYFKQEGLFEDVSWALVDAGWSLNSQAALKRIMDIGGASHYAPQGYYLALARDHLDEAQAGVAYPFISKAGSIFSRRRVVIEHCFLPSTHATTRGYRMEGNRSIPVFGPELRSEAELAYVTRLHEAAVSAARLVSANPKIAAALTEHVGEILSTAEGLLRHPHKSDARAMATFGTVADMRHEKSFVKPLCRPLRPNDVWTVISMALSKRKSFESPSFMWLEGSMALSPWHVRIPLEFVLFVDSLRNRFKG</sequence>
<reference evidence="1" key="1">
    <citation type="submission" date="2020-10" db="EMBL/GenBank/DDBJ databases">
        <title>Phylogeny of dyella-like bacteria.</title>
        <authorList>
            <person name="Fu J."/>
        </authorList>
    </citation>
    <scope>NUCLEOTIDE SEQUENCE</scope>
    <source>
        <strain evidence="1">DHOC52</strain>
    </source>
</reference>
<proteinExistence type="predicted"/>
<comment type="caution">
    <text evidence="1">The sequence shown here is derived from an EMBL/GenBank/DDBJ whole genome shotgun (WGS) entry which is preliminary data.</text>
</comment>
<evidence type="ECO:0000313" key="1">
    <source>
        <dbReference type="EMBL" id="MBM7126863.1"/>
    </source>
</evidence>
<organism evidence="1 2">
    <name type="scientific">Dyella flava</name>
    <dbReference type="NCBI Taxonomy" id="1920170"/>
    <lineage>
        <taxon>Bacteria</taxon>
        <taxon>Pseudomonadati</taxon>
        <taxon>Pseudomonadota</taxon>
        <taxon>Gammaproteobacteria</taxon>
        <taxon>Lysobacterales</taxon>
        <taxon>Rhodanobacteraceae</taxon>
        <taxon>Dyella</taxon>
    </lineage>
</organism>